<dbReference type="InterPro" id="IPR024344">
    <property type="entry name" value="MDMPI_metal-binding"/>
</dbReference>
<dbReference type="STRING" id="585530.HMPREF0183_1933"/>
<dbReference type="OrthoDB" id="113180at2"/>
<dbReference type="Pfam" id="PF11716">
    <property type="entry name" value="MDMPI_N"/>
    <property type="match status" value="1"/>
</dbReference>
<dbReference type="InterPro" id="IPR017517">
    <property type="entry name" value="Maleyloyr_isom"/>
</dbReference>
<dbReference type="Gene3D" id="1.20.120.450">
    <property type="entry name" value="dinb family like domain"/>
    <property type="match status" value="1"/>
</dbReference>
<evidence type="ECO:0000313" key="3">
    <source>
        <dbReference type="Proteomes" id="UP000005714"/>
    </source>
</evidence>
<evidence type="ECO:0000259" key="1">
    <source>
        <dbReference type="Pfam" id="PF11716"/>
    </source>
</evidence>
<reference evidence="2 3" key="1">
    <citation type="submission" date="2010-04" db="EMBL/GenBank/DDBJ databases">
        <authorList>
            <person name="Qin X."/>
            <person name="Bachman B."/>
            <person name="Battles P."/>
            <person name="Bell A."/>
            <person name="Bess C."/>
            <person name="Bickham C."/>
            <person name="Chaboub L."/>
            <person name="Chen D."/>
            <person name="Coyle M."/>
            <person name="Deiros D.R."/>
            <person name="Dinh H."/>
            <person name="Forbes L."/>
            <person name="Fowler G."/>
            <person name="Francisco L."/>
            <person name="Fu Q."/>
            <person name="Gubbala S."/>
            <person name="Hale W."/>
            <person name="Han Y."/>
            <person name="Hemphill L."/>
            <person name="Highlander S.K."/>
            <person name="Hirani K."/>
            <person name="Hogues M."/>
            <person name="Jackson L."/>
            <person name="Jakkamsetti A."/>
            <person name="Javaid M."/>
            <person name="Jiang H."/>
            <person name="Korchina V."/>
            <person name="Kovar C."/>
            <person name="Lara F."/>
            <person name="Lee S."/>
            <person name="Mata R."/>
            <person name="Mathew T."/>
            <person name="Moen C."/>
            <person name="Morales K."/>
            <person name="Munidasa M."/>
            <person name="Nazareth L."/>
            <person name="Ngo R."/>
            <person name="Nguyen L."/>
            <person name="Okwuonu G."/>
            <person name="Ongeri F."/>
            <person name="Patil S."/>
            <person name="Petrosino J."/>
            <person name="Pham C."/>
            <person name="Pham P."/>
            <person name="Pu L.-L."/>
            <person name="Puazo M."/>
            <person name="Raj R."/>
            <person name="Reid J."/>
            <person name="Rouhana J."/>
            <person name="Saada N."/>
            <person name="Shang Y."/>
            <person name="Simmons D."/>
            <person name="Thornton R."/>
            <person name="Warren J."/>
            <person name="Weissenberger G."/>
            <person name="Zhang J."/>
            <person name="Zhang L."/>
            <person name="Zhou C."/>
            <person name="Zhu D."/>
            <person name="Muzny D."/>
            <person name="Worley K."/>
            <person name="Gibbs R."/>
        </authorList>
    </citation>
    <scope>NUCLEOTIDE SEQUENCE [LARGE SCALE GENOMIC DNA]</scope>
    <source>
        <strain evidence="2 3">ATCC 49030</strain>
    </source>
</reference>
<organism evidence="2 3">
    <name type="scientific">Brevibacterium mcbrellneri ATCC 49030</name>
    <dbReference type="NCBI Taxonomy" id="585530"/>
    <lineage>
        <taxon>Bacteria</taxon>
        <taxon>Bacillati</taxon>
        <taxon>Actinomycetota</taxon>
        <taxon>Actinomycetes</taxon>
        <taxon>Micrococcales</taxon>
        <taxon>Brevibacteriaceae</taxon>
        <taxon>Brevibacterium</taxon>
    </lineage>
</organism>
<accession>D4YPS3</accession>
<dbReference type="InterPro" id="IPR017518">
    <property type="entry name" value="CHP03084"/>
</dbReference>
<dbReference type="SUPFAM" id="SSF109854">
    <property type="entry name" value="DinB/YfiT-like putative metalloenzymes"/>
    <property type="match status" value="1"/>
</dbReference>
<protein>
    <submittedName>
        <fullName evidence="2">TIGR03084 family protein</fullName>
    </submittedName>
</protein>
<dbReference type="Proteomes" id="UP000005714">
    <property type="component" value="Unassembled WGS sequence"/>
</dbReference>
<keyword evidence="3" id="KW-1185">Reference proteome</keyword>
<gene>
    <name evidence="2" type="ORF">HMPREF0183_1933</name>
</gene>
<dbReference type="GO" id="GO:0046872">
    <property type="term" value="F:metal ion binding"/>
    <property type="evidence" value="ECO:0007669"/>
    <property type="project" value="InterPro"/>
</dbReference>
<comment type="caution">
    <text evidence="2">The sequence shown here is derived from an EMBL/GenBank/DDBJ whole genome shotgun (WGS) entry which is preliminary data.</text>
</comment>
<dbReference type="RefSeq" id="WP_005885388.1">
    <property type="nucleotide sequence ID" value="NZ_ADNU01000053.1"/>
</dbReference>
<dbReference type="InterPro" id="IPR034660">
    <property type="entry name" value="DinB/YfiT-like"/>
</dbReference>
<dbReference type="NCBIfam" id="TIGR03083">
    <property type="entry name" value="maleylpyruvate isomerase family mycothiol-dependent enzyme"/>
    <property type="match status" value="1"/>
</dbReference>
<sequence length="271" mass="29315">MTNNSALIRELLSVLQDERQTVLDVLAASPSAFWTAQTPAEGWDVRDQIIHLAHFDYMAGLALSDPQSFIASVKKIKDLDAYVDLIGPANASRSNENILQWWERQADFLARSAVACVEGAVEDSPRAPWFGVSMSPASMITARIMETWAHSQDVLDTAGVKRASSVALDHIAYLGVRALPNSFIARGEEVPTVPVRVELVGFDGKPLEFGPEDAEDVVSGSVEDFALVVTQRRHVADTGISTRGPVAEKWMRIAQAFAGTPGAGRAPGQFA</sequence>
<dbReference type="NCBIfam" id="TIGR03084">
    <property type="entry name" value="TIGR03084 family metal-binding protein"/>
    <property type="match status" value="1"/>
</dbReference>
<dbReference type="eggNOG" id="ENOG502Z7S3">
    <property type="taxonomic scope" value="Bacteria"/>
</dbReference>
<evidence type="ECO:0000313" key="2">
    <source>
        <dbReference type="EMBL" id="EFG46808.1"/>
    </source>
</evidence>
<feature type="domain" description="Mycothiol-dependent maleylpyruvate isomerase metal-binding" evidence="1">
    <location>
        <begin position="16"/>
        <end position="154"/>
    </location>
</feature>
<dbReference type="EMBL" id="ADNU01000053">
    <property type="protein sequence ID" value="EFG46808.1"/>
    <property type="molecule type" value="Genomic_DNA"/>
</dbReference>
<proteinExistence type="predicted"/>
<name>D4YPS3_9MICO</name>
<dbReference type="AlphaFoldDB" id="D4YPS3"/>